<dbReference type="EMBL" id="CACVAR010000177">
    <property type="protein sequence ID" value="CAA6808560.1"/>
    <property type="molecule type" value="Genomic_DNA"/>
</dbReference>
<dbReference type="AlphaFoldDB" id="A0A6S6SMR2"/>
<reference evidence="1" key="1">
    <citation type="submission" date="2020-01" db="EMBL/GenBank/DDBJ databases">
        <authorList>
            <person name="Meier V. D."/>
            <person name="Meier V D."/>
        </authorList>
    </citation>
    <scope>NUCLEOTIDE SEQUENCE</scope>
    <source>
        <strain evidence="1">HLG_WM_MAG_03</strain>
    </source>
</reference>
<organism evidence="1">
    <name type="scientific">uncultured Sulfurovum sp</name>
    <dbReference type="NCBI Taxonomy" id="269237"/>
    <lineage>
        <taxon>Bacteria</taxon>
        <taxon>Pseudomonadati</taxon>
        <taxon>Campylobacterota</taxon>
        <taxon>Epsilonproteobacteria</taxon>
        <taxon>Campylobacterales</taxon>
        <taxon>Sulfurovaceae</taxon>
        <taxon>Sulfurovum</taxon>
        <taxon>environmental samples</taxon>
    </lineage>
</organism>
<proteinExistence type="predicted"/>
<evidence type="ECO:0000313" key="1">
    <source>
        <dbReference type="EMBL" id="CAA6808560.1"/>
    </source>
</evidence>
<name>A0A6S6SMR2_9BACT</name>
<accession>A0A6S6SMR2</accession>
<sequence>MQKIGLGLDYNNICKDYNTVYLDRDNNDRETVQCMKKVMDWFNKFLSELMQTFDYGIYRMNQNVALELKEIVQKRFFFYSLEKEMILQTFIFQSEATTFDSLVHWGKSTENTLLIKNDDEGEGISFYFNENSEVHLWIQEKLKDYSLDPVPFEEV</sequence>
<gene>
    <name evidence="1" type="ORF">HELGO_WM38891</name>
</gene>
<protein>
    <submittedName>
        <fullName evidence="1">Uncharacterized protein</fullName>
    </submittedName>
</protein>